<protein>
    <submittedName>
        <fullName evidence="3">Protein sleepless</fullName>
    </submittedName>
</protein>
<proteinExistence type="predicted"/>
<feature type="chain" id="PRO_5028921775" evidence="1">
    <location>
        <begin position="18"/>
        <end position="135"/>
    </location>
</feature>
<keyword evidence="1" id="KW-0732">Signal</keyword>
<keyword evidence="2" id="KW-1185">Reference proteome</keyword>
<feature type="signal peptide" evidence="1">
    <location>
        <begin position="1"/>
        <end position="17"/>
    </location>
</feature>
<reference evidence="2" key="1">
    <citation type="journal article" date="2013" name="Genetics">
        <title>The draft genome and transcriptome of Panagrellus redivivus are shaped by the harsh demands of a free-living lifestyle.</title>
        <authorList>
            <person name="Srinivasan J."/>
            <person name="Dillman A.R."/>
            <person name="Macchietto M.G."/>
            <person name="Heikkinen L."/>
            <person name="Lakso M."/>
            <person name="Fracchia K.M."/>
            <person name="Antoshechkin I."/>
            <person name="Mortazavi A."/>
            <person name="Wong G."/>
            <person name="Sternberg P.W."/>
        </authorList>
    </citation>
    <scope>NUCLEOTIDE SEQUENCE [LARGE SCALE GENOMIC DNA]</scope>
    <source>
        <strain evidence="2">MT8872</strain>
    </source>
</reference>
<evidence type="ECO:0000313" key="2">
    <source>
        <dbReference type="Proteomes" id="UP000492821"/>
    </source>
</evidence>
<name>A0A7E4V1I1_PANRE</name>
<evidence type="ECO:0000313" key="3">
    <source>
        <dbReference type="WBParaSite" id="Pan_g15388.t1"/>
    </source>
</evidence>
<dbReference type="Proteomes" id="UP000492821">
    <property type="component" value="Unassembled WGS sequence"/>
</dbReference>
<reference evidence="3" key="2">
    <citation type="submission" date="2020-10" db="UniProtKB">
        <authorList>
            <consortium name="WormBaseParasite"/>
        </authorList>
    </citation>
    <scope>IDENTIFICATION</scope>
</reference>
<dbReference type="AlphaFoldDB" id="A0A7E4V1I1"/>
<accession>A0A7E4V1I1</accession>
<sequence length="135" mass="15326">MLTLIIAWSLLLPIANGIICHHCWFNSSEVSKRHLFDRIDASPSYCETSSFCEGSWCSQRLSGDNISFTCAERSPLVYLFRDKDILSQCQAISSFYGVSSALCYCRSGDYCNTGQRPSFHVIFVIFVNFIIRVLQ</sequence>
<organism evidence="2 3">
    <name type="scientific">Panagrellus redivivus</name>
    <name type="common">Microworm</name>
    <dbReference type="NCBI Taxonomy" id="6233"/>
    <lineage>
        <taxon>Eukaryota</taxon>
        <taxon>Metazoa</taxon>
        <taxon>Ecdysozoa</taxon>
        <taxon>Nematoda</taxon>
        <taxon>Chromadorea</taxon>
        <taxon>Rhabditida</taxon>
        <taxon>Tylenchina</taxon>
        <taxon>Panagrolaimomorpha</taxon>
        <taxon>Panagrolaimoidea</taxon>
        <taxon>Panagrolaimidae</taxon>
        <taxon>Panagrellus</taxon>
    </lineage>
</organism>
<dbReference type="WBParaSite" id="Pan_g15388.t1">
    <property type="protein sequence ID" value="Pan_g15388.t1"/>
    <property type="gene ID" value="Pan_g15388"/>
</dbReference>
<evidence type="ECO:0000256" key="1">
    <source>
        <dbReference type="SAM" id="SignalP"/>
    </source>
</evidence>